<sequence>MKSRISGSGKYAGLEDDMSDRASRNSGSGEPGGSSRRSRSLGGHTDSLASFRSAQQARAERDTGQDYDLASLQSYVSNAFSDHSVAADARPDRESSGKANEENASLKSFVSYLFADDDDHQSHASLYSNHGPTYAAASPSYRTGDADAIWGMDRAEYEAVQREEGMPSMEDESTRSDTASVLSDASQRTYHTARTHLSDASGGSSRPVHSDRQRATPSLMETARALAAGSERRSTGSDESDATSNRRLRRFARSQLSADVASLISTPSNSTEQARSRNSRQSQTTARTANSTRVPSAASGHSDRTQRSTANTASILARAQRHVRWIPPRSQAPNLTTIQDDIEGDEWSHLQSGLSRLSRDLRQRVLSGASEATSRLRQEASYQQRRTEIRSARDERENSMASVSSGSSRESDSQVVARLRGETWNAVTPSDGRAIDRSSATLDDLTRYTR</sequence>
<gene>
    <name evidence="2" type="ORF">SAMN05192548_102188</name>
</gene>
<feature type="compositionally biased region" description="Polar residues" evidence="1">
    <location>
        <begin position="263"/>
        <end position="273"/>
    </location>
</feature>
<feature type="region of interest" description="Disordered" evidence="1">
    <location>
        <begin position="370"/>
        <end position="416"/>
    </location>
</feature>
<dbReference type="STRING" id="169427.SAMN05192548_102188"/>
<feature type="region of interest" description="Disordered" evidence="1">
    <location>
        <begin position="1"/>
        <end position="65"/>
    </location>
</feature>
<protein>
    <submittedName>
        <fullName evidence="2">Uncharacterized protein</fullName>
    </submittedName>
</protein>
<proteinExistence type="predicted"/>
<dbReference type="Proteomes" id="UP000184395">
    <property type="component" value="Unassembled WGS sequence"/>
</dbReference>
<feature type="region of interest" description="Disordered" evidence="1">
    <location>
        <begin position="121"/>
        <end position="141"/>
    </location>
</feature>
<feature type="compositionally biased region" description="Polar residues" evidence="1">
    <location>
        <begin position="176"/>
        <end position="192"/>
    </location>
</feature>
<dbReference type="AlphaFoldDB" id="A0A1M6SAD8"/>
<feature type="compositionally biased region" description="Polar residues" evidence="1">
    <location>
        <begin position="47"/>
        <end position="56"/>
    </location>
</feature>
<dbReference type="EMBL" id="FRAB01000021">
    <property type="protein sequence ID" value="SHK41518.1"/>
    <property type="molecule type" value="Genomic_DNA"/>
</dbReference>
<feature type="compositionally biased region" description="Basic and acidic residues" evidence="1">
    <location>
        <begin position="385"/>
        <end position="398"/>
    </location>
</feature>
<feature type="region of interest" description="Disordered" evidence="1">
    <location>
        <begin position="159"/>
        <end position="247"/>
    </location>
</feature>
<feature type="compositionally biased region" description="Polar residues" evidence="1">
    <location>
        <begin position="279"/>
        <end position="294"/>
    </location>
</feature>
<feature type="compositionally biased region" description="Low complexity" evidence="1">
    <location>
        <begin position="399"/>
        <end position="408"/>
    </location>
</feature>
<name>A0A1M6SAD8_9BURK</name>
<feature type="region of interest" description="Disordered" evidence="1">
    <location>
        <begin position="83"/>
        <end position="102"/>
    </location>
</feature>
<dbReference type="RefSeq" id="WP_073430297.1">
    <property type="nucleotide sequence ID" value="NZ_CADFGY010000021.1"/>
</dbReference>
<reference evidence="2 3" key="1">
    <citation type="submission" date="2016-11" db="EMBL/GenBank/DDBJ databases">
        <authorList>
            <person name="Jaros S."/>
            <person name="Januszkiewicz K."/>
            <person name="Wedrychowicz H."/>
        </authorList>
    </citation>
    <scope>NUCLEOTIDE SEQUENCE [LARGE SCALE GENOMIC DNA]</scope>
    <source>
        <strain evidence="2 3">LMG 20594</strain>
    </source>
</reference>
<evidence type="ECO:0000313" key="3">
    <source>
        <dbReference type="Proteomes" id="UP000184395"/>
    </source>
</evidence>
<feature type="region of interest" description="Disordered" evidence="1">
    <location>
        <begin position="259"/>
        <end position="309"/>
    </location>
</feature>
<evidence type="ECO:0000313" key="2">
    <source>
        <dbReference type="EMBL" id="SHK41518.1"/>
    </source>
</evidence>
<feature type="compositionally biased region" description="Basic and acidic residues" evidence="1">
    <location>
        <begin position="89"/>
        <end position="101"/>
    </location>
</feature>
<organism evidence="2 3">
    <name type="scientific">Paraburkholderia terricola</name>
    <dbReference type="NCBI Taxonomy" id="169427"/>
    <lineage>
        <taxon>Bacteria</taxon>
        <taxon>Pseudomonadati</taxon>
        <taxon>Pseudomonadota</taxon>
        <taxon>Betaproteobacteria</taxon>
        <taxon>Burkholderiales</taxon>
        <taxon>Burkholderiaceae</taxon>
        <taxon>Paraburkholderia</taxon>
    </lineage>
</organism>
<feature type="compositionally biased region" description="Polar residues" evidence="1">
    <location>
        <begin position="370"/>
        <end position="384"/>
    </location>
</feature>
<evidence type="ECO:0000256" key="1">
    <source>
        <dbReference type="SAM" id="MobiDB-lite"/>
    </source>
</evidence>
<accession>A0A1M6SAD8</accession>